<proteinExistence type="predicted"/>
<organism evidence="3 4">
    <name type="scientific">Leishmania donovani</name>
    <dbReference type="NCBI Taxonomy" id="5661"/>
    <lineage>
        <taxon>Eukaryota</taxon>
        <taxon>Discoba</taxon>
        <taxon>Euglenozoa</taxon>
        <taxon>Kinetoplastea</taxon>
        <taxon>Metakinetoplastina</taxon>
        <taxon>Trypanosomatida</taxon>
        <taxon>Trypanosomatidae</taxon>
        <taxon>Leishmaniinae</taxon>
        <taxon>Leishmania</taxon>
    </lineage>
</organism>
<feature type="compositionally biased region" description="Polar residues" evidence="2">
    <location>
        <begin position="1220"/>
        <end position="1230"/>
    </location>
</feature>
<dbReference type="VEuPathDB" id="TriTrypDB:LDHU3_04.1350"/>
<keyword evidence="1" id="KW-0175">Coiled coil</keyword>
<feature type="coiled-coil region" evidence="1">
    <location>
        <begin position="315"/>
        <end position="363"/>
    </location>
</feature>
<accession>A0A3S5H5E6</accession>
<feature type="compositionally biased region" description="Low complexity" evidence="2">
    <location>
        <begin position="1232"/>
        <end position="1244"/>
    </location>
</feature>
<feature type="compositionally biased region" description="Pro residues" evidence="2">
    <location>
        <begin position="1245"/>
        <end position="1254"/>
    </location>
</feature>
<dbReference type="PANTHER" id="PTHR18867:SF12">
    <property type="entry name" value="DNA REPAIR PROTEIN RAD50"/>
    <property type="match status" value="1"/>
</dbReference>
<dbReference type="GO" id="GO:0007004">
    <property type="term" value="P:telomere maintenance via telomerase"/>
    <property type="evidence" value="ECO:0007669"/>
    <property type="project" value="TreeGrafter"/>
</dbReference>
<feature type="region of interest" description="Disordered" evidence="2">
    <location>
        <begin position="676"/>
        <end position="703"/>
    </location>
</feature>
<dbReference type="Proteomes" id="UP000274082">
    <property type="component" value="Chromosome 4"/>
</dbReference>
<feature type="region of interest" description="Disordered" evidence="2">
    <location>
        <begin position="415"/>
        <end position="445"/>
    </location>
</feature>
<keyword evidence="4" id="KW-1185">Reference proteome</keyword>
<gene>
    <name evidence="3" type="ORF">LdCL_040016600</name>
</gene>
<feature type="region of interest" description="Disordered" evidence="2">
    <location>
        <begin position="1060"/>
        <end position="1079"/>
    </location>
</feature>
<feature type="compositionally biased region" description="Low complexity" evidence="2">
    <location>
        <begin position="1196"/>
        <end position="1207"/>
    </location>
</feature>
<dbReference type="GO" id="GO:0051880">
    <property type="term" value="F:G-quadruplex DNA binding"/>
    <property type="evidence" value="ECO:0007669"/>
    <property type="project" value="TreeGrafter"/>
</dbReference>
<feature type="coiled-coil region" evidence="1">
    <location>
        <begin position="213"/>
        <end position="282"/>
    </location>
</feature>
<dbReference type="GO" id="GO:0030870">
    <property type="term" value="C:Mre11 complex"/>
    <property type="evidence" value="ECO:0007669"/>
    <property type="project" value="TreeGrafter"/>
</dbReference>
<dbReference type="VEuPathDB" id="TriTrypDB:LdBPK_041100.1"/>
<feature type="compositionally biased region" description="Polar residues" evidence="2">
    <location>
        <begin position="554"/>
        <end position="564"/>
    </location>
</feature>
<feature type="region of interest" description="Disordered" evidence="2">
    <location>
        <begin position="1168"/>
        <end position="1270"/>
    </location>
</feature>
<feature type="coiled-coil region" evidence="1">
    <location>
        <begin position="741"/>
        <end position="920"/>
    </location>
</feature>
<dbReference type="GO" id="GO:0043047">
    <property type="term" value="F:single-stranded telomeric DNA binding"/>
    <property type="evidence" value="ECO:0007669"/>
    <property type="project" value="TreeGrafter"/>
</dbReference>
<evidence type="ECO:0000313" key="3">
    <source>
        <dbReference type="EMBL" id="AYU75890.1"/>
    </source>
</evidence>
<dbReference type="GO" id="GO:0000794">
    <property type="term" value="C:condensed nuclear chromosome"/>
    <property type="evidence" value="ECO:0007669"/>
    <property type="project" value="TreeGrafter"/>
</dbReference>
<dbReference type="GO" id="GO:0003691">
    <property type="term" value="F:double-stranded telomeric DNA binding"/>
    <property type="evidence" value="ECO:0007669"/>
    <property type="project" value="TreeGrafter"/>
</dbReference>
<feature type="region of interest" description="Disordered" evidence="2">
    <location>
        <begin position="554"/>
        <end position="656"/>
    </location>
</feature>
<feature type="compositionally biased region" description="Basic and acidic residues" evidence="2">
    <location>
        <begin position="415"/>
        <end position="425"/>
    </location>
</feature>
<feature type="compositionally biased region" description="Acidic residues" evidence="2">
    <location>
        <begin position="167"/>
        <end position="179"/>
    </location>
</feature>
<feature type="compositionally biased region" description="Basic residues" evidence="2">
    <location>
        <begin position="32"/>
        <end position="42"/>
    </location>
</feature>
<evidence type="ECO:0000256" key="1">
    <source>
        <dbReference type="SAM" id="Coils"/>
    </source>
</evidence>
<name>A0A3S5H5E6_LEIDO</name>
<feature type="region of interest" description="Disordered" evidence="2">
    <location>
        <begin position="1320"/>
        <end position="1358"/>
    </location>
</feature>
<dbReference type="PANTHER" id="PTHR18867">
    <property type="entry name" value="RAD50"/>
    <property type="match status" value="1"/>
</dbReference>
<dbReference type="VEuPathDB" id="TriTrypDB:LdCL_040016600"/>
<evidence type="ECO:0000313" key="4">
    <source>
        <dbReference type="Proteomes" id="UP000274082"/>
    </source>
</evidence>
<evidence type="ECO:0000256" key="2">
    <source>
        <dbReference type="SAM" id="MobiDB-lite"/>
    </source>
</evidence>
<sequence>MVHSRAEPSALDFLSPRGKDAREAPLQLRSSAKSRRPHRRRDRPPTPASGAMLRPPAAHPPHRQRYREDAVHDKSGLDDHEADAGWDGDAFTAPSPSVATTLAPASPSRSLYADVEAARQPLPPAVETPSMGSHAPTPVSSTPQSAAKGSPHDNIAAEKERAPEERAGDDDDDDDDDEAGAAVLVTHAEMEAVVAAALRRYEKERDAEEEAVLRQVSKEVEEQASRYADLVEAYNTVCADRVTLQEKLTEAAGECEELKHALQKARQTQQAQQDSMKRLEVELCHARDAQQQQQRQEEEQRMLVKAAGADWEAQRARYEKHQDTLEAQLHQARKELQEMEARVAAQDDELAALRERAAKASAETEDEYADIHLRMHQLARNMASMEGALRERDATIAEQAARLREAADRQEAEVRAVTTEKEKAEAALTSARDALQRQTDDSRRRMHRVTELQQQREALKDEVKVARHTLQAASKDQGRVVQSLQDVLFTVKQRLFSRTDGAGRVRPPSPALSSRSRRQFPANWRRDHMNSTLVYEDDHDENADDLRSCSAILQSHSRSSSATRTLELSSSEDDDDAQSGRLFSRAAVTAREEHCSTASPKPRTHRASSLPPPAATPGQRRARTSSPPQSACVATRAAPANNVKGSTSASRISHELRHQSKQAVLLLRELHRCVSSLPSERRKSSPGGDVAPAGTRGSADRSGATAAKLEQACRYLKSELGRAHAALQEAQAECQWRTLSMKKYEEDVQAARREVLAAEKQRLACETQVETAALVREELEAQLTELKATCAAVTAKQRASEDAVAEAKAAAERSAALAEEAAQLKDAAESALVREQAKGARQATALRDHAAAQTALTDELDELKEKHKAALAQLQTCHAREAVQLLKQQQEESQTRGTAAEAWKTERASLEAHISSLETKLRASTGATTAAKRRCATLEEQLALHLDVERTTLKTIGDIAHAPPFPLSVDAAVVGDSSCTPHFHGAVLPTEKQLFGGDDEAPEVEEVFMVSAEATPTRKGVRKELAGAVSHTRTTTGRTTALSLVSARLSTAGATSPSVVSSAAVSPAPPASSPHLGGASLETTNSSAITALAPLRQHIVAAVQQLALEVVRLRQGAVLASVKSPVITQPRTTTRRPRDITCTEVWYGGATARNGVVGGDVPVESCQTWGSSGDVKRPSAVTLGPPPPLGAFIAAQPQRQYQHQHQPPRTPHREHPSADSVVQTRTSGEVPQSGQRSGRSQSRNPPTPSQPSPPAAAGSPSASCSPPVSAATAAAAGEHIYNVSPWPRLRPQRSLSSSSPPVSHSAVAAHGKLWNEARRSASMKDGLSGYSYSTGRGSVDGSCSPARPPSLRALSLPR</sequence>
<feature type="region of interest" description="Disordered" evidence="2">
    <location>
        <begin position="500"/>
        <end position="524"/>
    </location>
</feature>
<dbReference type="GO" id="GO:0000722">
    <property type="term" value="P:telomere maintenance via recombination"/>
    <property type="evidence" value="ECO:0007669"/>
    <property type="project" value="TreeGrafter"/>
</dbReference>
<dbReference type="OrthoDB" id="267599at2759"/>
<feature type="compositionally biased region" description="Polar residues" evidence="2">
    <location>
        <begin position="138"/>
        <end position="147"/>
    </location>
</feature>
<feature type="compositionally biased region" description="Basic and acidic residues" evidence="2">
    <location>
        <begin position="434"/>
        <end position="443"/>
    </location>
</feature>
<dbReference type="GO" id="GO:0070192">
    <property type="term" value="P:chromosome organization involved in meiotic cell cycle"/>
    <property type="evidence" value="ECO:0007669"/>
    <property type="project" value="TreeGrafter"/>
</dbReference>
<feature type="compositionally biased region" description="Basic and acidic residues" evidence="2">
    <location>
        <begin position="155"/>
        <end position="166"/>
    </location>
</feature>
<protein>
    <submittedName>
        <fullName evidence="3">Uncharacterized protein</fullName>
    </submittedName>
</protein>
<feature type="compositionally biased region" description="Basic and acidic residues" evidence="2">
    <location>
        <begin position="66"/>
        <end position="83"/>
    </location>
</feature>
<feature type="compositionally biased region" description="Low complexity" evidence="2">
    <location>
        <begin position="1255"/>
        <end position="1270"/>
    </location>
</feature>
<dbReference type="GO" id="GO:0006302">
    <property type="term" value="P:double-strand break repair"/>
    <property type="evidence" value="ECO:0007669"/>
    <property type="project" value="TreeGrafter"/>
</dbReference>
<dbReference type="EMBL" id="CP029503">
    <property type="protein sequence ID" value="AYU75890.1"/>
    <property type="molecule type" value="Genomic_DNA"/>
</dbReference>
<feature type="region of interest" description="Disordered" evidence="2">
    <location>
        <begin position="1"/>
        <end position="185"/>
    </location>
</feature>
<reference evidence="3 4" key="1">
    <citation type="journal article" date="2018" name="Sci. Rep.">
        <title>A complete Leishmania donovani reference genome identifies novel genetic variations associated with virulence.</title>
        <authorList>
            <person name="Lypaczewski P."/>
            <person name="Hoshizaki J."/>
            <person name="Zhang W.-W."/>
            <person name="McCall L.-I."/>
            <person name="Torcivia-Rodriguez J."/>
            <person name="Simonyan V."/>
            <person name="Kaur A."/>
            <person name="Dewar K."/>
            <person name="Matlashewski G."/>
        </authorList>
    </citation>
    <scope>NUCLEOTIDE SEQUENCE [LARGE SCALE GENOMIC DNA]</scope>
    <source>
        <strain evidence="3 4">LdCL</strain>
    </source>
</reference>